<dbReference type="InterPro" id="IPR050902">
    <property type="entry name" value="ABC_Transporter_SBP"/>
</dbReference>
<name>A0ABR6RA39_9BURK</name>
<evidence type="ECO:0000259" key="3">
    <source>
        <dbReference type="PROSITE" id="PS50983"/>
    </source>
</evidence>
<dbReference type="InterPro" id="IPR002491">
    <property type="entry name" value="ABC_transptr_periplasmic_BD"/>
</dbReference>
<feature type="signal peptide" evidence="2">
    <location>
        <begin position="1"/>
        <end position="23"/>
    </location>
</feature>
<comment type="caution">
    <text evidence="4">The sequence shown here is derived from an EMBL/GenBank/DDBJ whole genome shotgun (WGS) entry which is preliminary data.</text>
</comment>
<feature type="domain" description="Fe/B12 periplasmic-binding" evidence="3">
    <location>
        <begin position="47"/>
        <end position="295"/>
    </location>
</feature>
<keyword evidence="5" id="KW-1185">Reference proteome</keyword>
<evidence type="ECO:0000256" key="2">
    <source>
        <dbReference type="SAM" id="SignalP"/>
    </source>
</evidence>
<sequence length="295" mass="32352">MNDYLKVLALSSAISVLTPAALANAGTAVQLVDAKQRTIAFAAPARRIVSLQPSFTEAICALGGCDTLVGVDRFSTWPQQVALLPQVGSLRDPDIERIVALKPDVVLARPGHKVDERLESLGIKVLTLNAQTYEDMARELEVLATLLGRPGAGTRLWQQMHERMALLRSEMPRQWQGKKVYFELHSGMAAAGEASFIGQTLHGLGLVNIAGRDLPMYPKLGPEYVVRANPDVIITMADMPVPPPKRQGWSSIAALRNQRYCRIPNAEFDALVRPGPRIDEAARRIVQCLRQLPLP</sequence>
<protein>
    <submittedName>
        <fullName evidence="4">Iron complex transport system substrate-binding protein</fullName>
    </submittedName>
</protein>
<dbReference type="SUPFAM" id="SSF53807">
    <property type="entry name" value="Helical backbone' metal receptor"/>
    <property type="match status" value="1"/>
</dbReference>
<evidence type="ECO:0000256" key="1">
    <source>
        <dbReference type="ARBA" id="ARBA00022729"/>
    </source>
</evidence>
<dbReference type="NCBIfam" id="NF038402">
    <property type="entry name" value="TroA_like"/>
    <property type="match status" value="1"/>
</dbReference>
<dbReference type="Pfam" id="PF01497">
    <property type="entry name" value="Peripla_BP_2"/>
    <property type="match status" value="1"/>
</dbReference>
<evidence type="ECO:0000313" key="5">
    <source>
        <dbReference type="Proteomes" id="UP000562492"/>
    </source>
</evidence>
<dbReference type="Gene3D" id="3.40.50.1980">
    <property type="entry name" value="Nitrogenase molybdenum iron protein domain"/>
    <property type="match status" value="2"/>
</dbReference>
<dbReference type="PANTHER" id="PTHR30535">
    <property type="entry name" value="VITAMIN B12-BINDING PROTEIN"/>
    <property type="match status" value="1"/>
</dbReference>
<feature type="chain" id="PRO_5046266192" evidence="2">
    <location>
        <begin position="24"/>
        <end position="295"/>
    </location>
</feature>
<dbReference type="EMBL" id="JACHKZ010000001">
    <property type="protein sequence ID" value="MBB6576018.1"/>
    <property type="molecule type" value="Genomic_DNA"/>
</dbReference>
<reference evidence="4 5" key="1">
    <citation type="submission" date="2020-08" db="EMBL/GenBank/DDBJ databases">
        <title>Functional genomics of gut bacteria from endangered species of beetles.</title>
        <authorList>
            <person name="Carlos-Shanley C."/>
        </authorList>
    </citation>
    <scope>NUCLEOTIDE SEQUENCE [LARGE SCALE GENOMIC DNA]</scope>
    <source>
        <strain evidence="4 5">S00124</strain>
    </source>
</reference>
<proteinExistence type="predicted"/>
<dbReference type="PANTHER" id="PTHR30535:SF34">
    <property type="entry name" value="MOLYBDATE-BINDING PROTEIN MOLA"/>
    <property type="match status" value="1"/>
</dbReference>
<gene>
    <name evidence="4" type="ORF">HNP33_000066</name>
</gene>
<organism evidence="4 5">
    <name type="scientific">Comamonas odontotermitis</name>
    <dbReference type="NCBI Taxonomy" id="379895"/>
    <lineage>
        <taxon>Bacteria</taxon>
        <taxon>Pseudomonadati</taxon>
        <taxon>Pseudomonadota</taxon>
        <taxon>Betaproteobacteria</taxon>
        <taxon>Burkholderiales</taxon>
        <taxon>Comamonadaceae</taxon>
        <taxon>Comamonas</taxon>
    </lineage>
</organism>
<dbReference type="RefSeq" id="WP_233464149.1">
    <property type="nucleotide sequence ID" value="NZ_JACHKZ010000001.1"/>
</dbReference>
<keyword evidence="1 2" id="KW-0732">Signal</keyword>
<accession>A0ABR6RA39</accession>
<dbReference type="Proteomes" id="UP000562492">
    <property type="component" value="Unassembled WGS sequence"/>
</dbReference>
<evidence type="ECO:0000313" key="4">
    <source>
        <dbReference type="EMBL" id="MBB6576018.1"/>
    </source>
</evidence>
<dbReference type="InterPro" id="IPR054828">
    <property type="entry name" value="Vit_B12_bind_prot"/>
</dbReference>
<dbReference type="PROSITE" id="PS50983">
    <property type="entry name" value="FE_B12_PBP"/>
    <property type="match status" value="1"/>
</dbReference>